<dbReference type="PROSITE" id="PS51077">
    <property type="entry name" value="HTH_ICLR"/>
    <property type="match status" value="1"/>
</dbReference>
<keyword evidence="7" id="KW-1185">Reference proteome</keyword>
<dbReference type="GO" id="GO:0003677">
    <property type="term" value="F:DNA binding"/>
    <property type="evidence" value="ECO:0007669"/>
    <property type="project" value="UniProtKB-KW"/>
</dbReference>
<evidence type="ECO:0000259" key="4">
    <source>
        <dbReference type="PROSITE" id="PS51077"/>
    </source>
</evidence>
<dbReference type="SUPFAM" id="SSF55781">
    <property type="entry name" value="GAF domain-like"/>
    <property type="match status" value="1"/>
</dbReference>
<dbReference type="InterPro" id="IPR050707">
    <property type="entry name" value="HTH_MetabolicPath_Reg"/>
</dbReference>
<dbReference type="PANTHER" id="PTHR30136:SF24">
    <property type="entry name" value="HTH-TYPE TRANSCRIPTIONAL REPRESSOR ALLR"/>
    <property type="match status" value="1"/>
</dbReference>
<dbReference type="eggNOG" id="COG1414">
    <property type="taxonomic scope" value="Bacteria"/>
</dbReference>
<evidence type="ECO:0000313" key="7">
    <source>
        <dbReference type="Proteomes" id="UP000007730"/>
    </source>
</evidence>
<dbReference type="OrthoDB" id="9807558at2"/>
<dbReference type="InterPro" id="IPR029016">
    <property type="entry name" value="GAF-like_dom_sf"/>
</dbReference>
<reference evidence="6 7" key="1">
    <citation type="journal article" date="2011" name="J. Bacteriol.">
        <title>Complete genome sequences of the chemolithoautotrophic Oligotropha carboxidovorans strains OM4 and OM5.</title>
        <authorList>
            <person name="Volland S."/>
            <person name="Rachinger M."/>
            <person name="Strittmatter A."/>
            <person name="Daniel R."/>
            <person name="Gottschalk G."/>
            <person name="Meyer O."/>
        </authorList>
    </citation>
    <scope>NUCLEOTIDE SEQUENCE [LARGE SCALE GENOMIC DNA]</scope>
    <source>
        <strain evidence="7">ATCC 49405 / DSM 1227 / KCTC 32145 / OM5</strain>
    </source>
</reference>
<keyword evidence="2" id="KW-0238">DNA-binding</keyword>
<name>F8BXE3_AFIC5</name>
<dbReference type="GO" id="GO:0003700">
    <property type="term" value="F:DNA-binding transcription factor activity"/>
    <property type="evidence" value="ECO:0007669"/>
    <property type="project" value="TreeGrafter"/>
</dbReference>
<dbReference type="PATRIC" id="fig|504832.7.peg.665"/>
<dbReference type="PANTHER" id="PTHR30136">
    <property type="entry name" value="HELIX-TURN-HELIX TRANSCRIPTIONAL REGULATOR, ICLR FAMILY"/>
    <property type="match status" value="1"/>
</dbReference>
<evidence type="ECO:0000256" key="3">
    <source>
        <dbReference type="ARBA" id="ARBA00023163"/>
    </source>
</evidence>
<evidence type="ECO:0000256" key="1">
    <source>
        <dbReference type="ARBA" id="ARBA00023015"/>
    </source>
</evidence>
<sequence length="269" mass="29428">MQRKAEMTTQTKPPVKKDLAPALTRGLGILTFIARTGRSVTLTEIADELGIAKSSAHGLLATLVNGGFLDRQADSTYRLGLRVVELANARIESSELPAEFYAIWNRYPQFHQEAAILAVLDGPDVIYIACRNSPLALGITFRPGMKLPACCTATGKALLSTLSNSEVRDFYKRHEFARLTQSSVPNVSKLIRQLEEIRERGFSIDDGETRDHMWSVGAPICGWEGQRSAAAVAISCLRSEVTPDKIVRTSDFTKDFARALSEAGSALQS</sequence>
<gene>
    <name evidence="6" type="ordered locus">OCA5_c06360</name>
</gene>
<dbReference type="AlphaFoldDB" id="F8BXE3"/>
<feature type="domain" description="HTH iclR-type" evidence="4">
    <location>
        <begin position="20"/>
        <end position="81"/>
    </location>
</feature>
<keyword evidence="1" id="KW-0805">Transcription regulation</keyword>
<dbReference type="KEGG" id="ocg:OCA5_c06360"/>
<dbReference type="InterPro" id="IPR005471">
    <property type="entry name" value="Tscrpt_reg_IclR_N"/>
</dbReference>
<dbReference type="PROSITE" id="PS51078">
    <property type="entry name" value="ICLR_ED"/>
    <property type="match status" value="1"/>
</dbReference>
<dbReference type="HOGENOM" id="CLU_062618_6_3_5"/>
<proteinExistence type="predicted"/>
<dbReference type="FunFam" id="1.10.10.10:FF:000056">
    <property type="entry name" value="IclR family transcriptional regulator"/>
    <property type="match status" value="1"/>
</dbReference>
<evidence type="ECO:0000259" key="5">
    <source>
        <dbReference type="PROSITE" id="PS51078"/>
    </source>
</evidence>
<dbReference type="Pfam" id="PF09339">
    <property type="entry name" value="HTH_IclR"/>
    <property type="match status" value="1"/>
</dbReference>
<evidence type="ECO:0000313" key="6">
    <source>
        <dbReference type="EMBL" id="AEI05359.1"/>
    </source>
</evidence>
<dbReference type="InterPro" id="IPR036388">
    <property type="entry name" value="WH-like_DNA-bd_sf"/>
</dbReference>
<dbReference type="EMBL" id="CP002826">
    <property type="protein sequence ID" value="AEI05359.1"/>
    <property type="molecule type" value="Genomic_DNA"/>
</dbReference>
<dbReference type="InterPro" id="IPR014757">
    <property type="entry name" value="Tscrpt_reg_IclR_C"/>
</dbReference>
<dbReference type="GO" id="GO:0045892">
    <property type="term" value="P:negative regulation of DNA-templated transcription"/>
    <property type="evidence" value="ECO:0007669"/>
    <property type="project" value="TreeGrafter"/>
</dbReference>
<evidence type="ECO:0000256" key="2">
    <source>
        <dbReference type="ARBA" id="ARBA00023125"/>
    </source>
</evidence>
<dbReference type="SUPFAM" id="SSF46785">
    <property type="entry name" value="Winged helix' DNA-binding domain"/>
    <property type="match status" value="1"/>
</dbReference>
<protein>
    <submittedName>
        <fullName evidence="6">Transcriptional regulator, IclR family</fullName>
    </submittedName>
</protein>
<keyword evidence="3" id="KW-0804">Transcription</keyword>
<dbReference type="InterPro" id="IPR036390">
    <property type="entry name" value="WH_DNA-bd_sf"/>
</dbReference>
<dbReference type="SMART" id="SM00346">
    <property type="entry name" value="HTH_ICLR"/>
    <property type="match status" value="1"/>
</dbReference>
<dbReference type="Proteomes" id="UP000007730">
    <property type="component" value="Chromosome"/>
</dbReference>
<dbReference type="Pfam" id="PF01614">
    <property type="entry name" value="IclR_C"/>
    <property type="match status" value="1"/>
</dbReference>
<accession>F8BXE3</accession>
<feature type="domain" description="IclR-ED" evidence="5">
    <location>
        <begin position="82"/>
        <end position="266"/>
    </location>
</feature>
<dbReference type="STRING" id="504832.OCA5_c06360"/>
<dbReference type="Gene3D" id="3.30.450.40">
    <property type="match status" value="1"/>
</dbReference>
<organism evidence="6 7">
    <name type="scientific">Afipia carboxidovorans (strain ATCC 49405 / DSM 1227 / KCTC 32145 / OM5)</name>
    <name type="common">Oligotropha carboxidovorans</name>
    <dbReference type="NCBI Taxonomy" id="504832"/>
    <lineage>
        <taxon>Bacteria</taxon>
        <taxon>Pseudomonadati</taxon>
        <taxon>Pseudomonadota</taxon>
        <taxon>Alphaproteobacteria</taxon>
        <taxon>Hyphomicrobiales</taxon>
        <taxon>Nitrobacteraceae</taxon>
        <taxon>Afipia</taxon>
    </lineage>
</organism>
<dbReference type="Gene3D" id="1.10.10.10">
    <property type="entry name" value="Winged helix-like DNA-binding domain superfamily/Winged helix DNA-binding domain"/>
    <property type="match status" value="1"/>
</dbReference>